<dbReference type="PIRSF" id="PIRSF000077">
    <property type="entry name" value="Thioredoxin"/>
    <property type="match status" value="1"/>
</dbReference>
<dbReference type="FunFam" id="3.40.30.10:FF:000001">
    <property type="entry name" value="Thioredoxin"/>
    <property type="match status" value="1"/>
</dbReference>
<dbReference type="PRINTS" id="PR00421">
    <property type="entry name" value="THIOREDOXIN"/>
</dbReference>
<feature type="active site" description="Nucleophile" evidence="8">
    <location>
        <position position="29"/>
    </location>
</feature>
<organism evidence="12 13">
    <name type="scientific">Phocaeicola coprocola</name>
    <dbReference type="NCBI Taxonomy" id="310298"/>
    <lineage>
        <taxon>Bacteria</taxon>
        <taxon>Pseudomonadati</taxon>
        <taxon>Bacteroidota</taxon>
        <taxon>Bacteroidia</taxon>
        <taxon>Bacteroidales</taxon>
        <taxon>Bacteroidaceae</taxon>
        <taxon>Phocaeicola</taxon>
    </lineage>
</organism>
<evidence type="ECO:0000256" key="3">
    <source>
        <dbReference type="ARBA" id="ARBA00022982"/>
    </source>
</evidence>
<dbReference type="Proteomes" id="UP000718012">
    <property type="component" value="Unassembled WGS sequence"/>
</dbReference>
<dbReference type="RefSeq" id="WP_007570140.1">
    <property type="nucleotide sequence ID" value="NZ_CABKNL010000022.1"/>
</dbReference>
<comment type="similarity">
    <text evidence="1 7">Belongs to the thioredoxin family.</text>
</comment>
<feature type="active site" description="Nucleophile" evidence="8">
    <location>
        <position position="32"/>
    </location>
</feature>
<dbReference type="EMBL" id="DYXD01000252">
    <property type="protein sequence ID" value="HJF08783.1"/>
    <property type="molecule type" value="Genomic_DNA"/>
</dbReference>
<keyword evidence="2" id="KW-0813">Transport</keyword>
<evidence type="ECO:0000313" key="11">
    <source>
        <dbReference type="EMBL" id="HJF08783.1"/>
    </source>
</evidence>
<dbReference type="PROSITE" id="PS51352">
    <property type="entry name" value="THIOREDOXIN_2"/>
    <property type="match status" value="1"/>
</dbReference>
<evidence type="ECO:0000256" key="5">
    <source>
        <dbReference type="ARBA" id="ARBA00023284"/>
    </source>
</evidence>
<dbReference type="InterPro" id="IPR013766">
    <property type="entry name" value="Thioredoxin_domain"/>
</dbReference>
<reference evidence="12 13" key="1">
    <citation type="submission" date="2018-08" db="EMBL/GenBank/DDBJ databases">
        <title>A genome reference for cultivated species of the human gut microbiota.</title>
        <authorList>
            <person name="Zou Y."/>
            <person name="Xue W."/>
            <person name="Luo G."/>
        </authorList>
    </citation>
    <scope>NUCLEOTIDE SEQUENCE [LARGE SCALE GENOMIC DNA]</scope>
    <source>
        <strain evidence="12 13">AF24-2</strain>
    </source>
</reference>
<reference evidence="11" key="2">
    <citation type="journal article" date="2021" name="PeerJ">
        <title>Extensive microbial diversity within the chicken gut microbiome revealed by metagenomics and culture.</title>
        <authorList>
            <person name="Gilroy R."/>
            <person name="Ravi A."/>
            <person name="Getino M."/>
            <person name="Pursley I."/>
            <person name="Horton D.L."/>
            <person name="Alikhan N.F."/>
            <person name="Baker D."/>
            <person name="Gharbi K."/>
            <person name="Hall N."/>
            <person name="Watson M."/>
            <person name="Adriaenssens E.M."/>
            <person name="Foster-Nyarko E."/>
            <person name="Jarju S."/>
            <person name="Secka A."/>
            <person name="Antonio M."/>
            <person name="Oren A."/>
            <person name="Chaudhuri R.R."/>
            <person name="La Ragione R."/>
            <person name="Hildebrand F."/>
            <person name="Pallen M.J."/>
        </authorList>
    </citation>
    <scope>NUCLEOTIDE SEQUENCE</scope>
    <source>
        <strain evidence="11">CHK165-8395</strain>
    </source>
</reference>
<keyword evidence="13" id="KW-1185">Reference proteome</keyword>
<dbReference type="GO" id="GO:0045454">
    <property type="term" value="P:cell redox homeostasis"/>
    <property type="evidence" value="ECO:0007669"/>
    <property type="project" value="TreeGrafter"/>
</dbReference>
<evidence type="ECO:0000256" key="9">
    <source>
        <dbReference type="PIRSR" id="PIRSR000077-4"/>
    </source>
</evidence>
<evidence type="ECO:0000313" key="13">
    <source>
        <dbReference type="Proteomes" id="UP000285864"/>
    </source>
</evidence>
<sequence length="105" mass="11553">MALNIKDDNFEAIVAEGKPVVLDFWATWCGPCKQIAPYIEELAEEYKDTVNIGKCDVDDNADLPAQFGVRNIPTVLFIKNGEVVDKQVGATTKAALKEKVEALLK</sequence>
<comment type="caution">
    <text evidence="12">The sequence shown here is derived from an EMBL/GenBank/DDBJ whole genome shotgun (WGS) entry which is preliminary data.</text>
</comment>
<evidence type="ECO:0000256" key="4">
    <source>
        <dbReference type="ARBA" id="ARBA00023157"/>
    </source>
</evidence>
<feature type="site" description="Deprotonates C-terminal active site Cys" evidence="8">
    <location>
        <position position="23"/>
    </location>
</feature>
<dbReference type="EMBL" id="QRUU01000055">
    <property type="protein sequence ID" value="RGR93503.1"/>
    <property type="molecule type" value="Genomic_DNA"/>
</dbReference>
<dbReference type="Pfam" id="PF00085">
    <property type="entry name" value="Thioredoxin"/>
    <property type="match status" value="1"/>
</dbReference>
<feature type="site" description="Contributes to redox potential value" evidence="8">
    <location>
        <position position="31"/>
    </location>
</feature>
<proteinExistence type="inferred from homology"/>
<feature type="domain" description="Thioredoxin" evidence="10">
    <location>
        <begin position="1"/>
        <end position="105"/>
    </location>
</feature>
<dbReference type="InterPro" id="IPR005746">
    <property type="entry name" value="Thioredoxin"/>
</dbReference>
<dbReference type="Proteomes" id="UP000285864">
    <property type="component" value="Unassembled WGS sequence"/>
</dbReference>
<evidence type="ECO:0000256" key="1">
    <source>
        <dbReference type="ARBA" id="ARBA00008987"/>
    </source>
</evidence>
<evidence type="ECO:0000313" key="12">
    <source>
        <dbReference type="EMBL" id="RGR93503.1"/>
    </source>
</evidence>
<gene>
    <name evidence="12" type="primary">trxA</name>
    <name evidence="12" type="ORF">DWY20_11475</name>
    <name evidence="11" type="ORF">K8U81_11480</name>
</gene>
<evidence type="ECO:0000256" key="7">
    <source>
        <dbReference type="PIRNR" id="PIRNR000077"/>
    </source>
</evidence>
<dbReference type="InterPro" id="IPR017937">
    <property type="entry name" value="Thioredoxin_CS"/>
</dbReference>
<dbReference type="InterPro" id="IPR036249">
    <property type="entry name" value="Thioredoxin-like_sf"/>
</dbReference>
<dbReference type="SUPFAM" id="SSF52833">
    <property type="entry name" value="Thioredoxin-like"/>
    <property type="match status" value="1"/>
</dbReference>
<accession>A0A412GFF7</accession>
<keyword evidence="3" id="KW-0249">Electron transport</keyword>
<keyword evidence="5 9" id="KW-0676">Redox-active center</keyword>
<evidence type="ECO:0000256" key="6">
    <source>
        <dbReference type="NCBIfam" id="TIGR01068"/>
    </source>
</evidence>
<evidence type="ECO:0000256" key="2">
    <source>
        <dbReference type="ARBA" id="ARBA00022448"/>
    </source>
</evidence>
<feature type="disulfide bond" description="Redox-active" evidence="9">
    <location>
        <begin position="29"/>
        <end position="32"/>
    </location>
</feature>
<dbReference type="PROSITE" id="PS00194">
    <property type="entry name" value="THIOREDOXIN_1"/>
    <property type="match status" value="1"/>
</dbReference>
<keyword evidence="4 9" id="KW-1015">Disulfide bond</keyword>
<dbReference type="GO" id="GO:0005829">
    <property type="term" value="C:cytosol"/>
    <property type="evidence" value="ECO:0007669"/>
    <property type="project" value="TreeGrafter"/>
</dbReference>
<evidence type="ECO:0000256" key="8">
    <source>
        <dbReference type="PIRSR" id="PIRSR000077-1"/>
    </source>
</evidence>
<dbReference type="CDD" id="cd02947">
    <property type="entry name" value="TRX_family"/>
    <property type="match status" value="1"/>
</dbReference>
<dbReference type="GeneID" id="79858020"/>
<name>A0A412GFF7_9BACT</name>
<dbReference type="PANTHER" id="PTHR45663:SF11">
    <property type="entry name" value="GEO12009P1"/>
    <property type="match status" value="1"/>
</dbReference>
<reference evidence="11" key="3">
    <citation type="submission" date="2021-09" db="EMBL/GenBank/DDBJ databases">
        <authorList>
            <person name="Gilroy R."/>
        </authorList>
    </citation>
    <scope>NUCLEOTIDE SEQUENCE</scope>
    <source>
        <strain evidence="11">CHK165-8395</strain>
    </source>
</reference>
<dbReference type="PANTHER" id="PTHR45663">
    <property type="entry name" value="GEO12009P1"/>
    <property type="match status" value="1"/>
</dbReference>
<dbReference type="AlphaFoldDB" id="A0A412GFF7"/>
<protein>
    <recommendedName>
        <fullName evidence="6 7">Thioredoxin</fullName>
    </recommendedName>
</protein>
<dbReference type="GO" id="GO:0015035">
    <property type="term" value="F:protein-disulfide reductase activity"/>
    <property type="evidence" value="ECO:0007669"/>
    <property type="project" value="UniProtKB-UniRule"/>
</dbReference>
<dbReference type="Gene3D" id="3.40.30.10">
    <property type="entry name" value="Glutaredoxin"/>
    <property type="match status" value="1"/>
</dbReference>
<feature type="site" description="Contributes to redox potential value" evidence="8">
    <location>
        <position position="30"/>
    </location>
</feature>
<dbReference type="NCBIfam" id="TIGR01068">
    <property type="entry name" value="thioredoxin"/>
    <property type="match status" value="1"/>
</dbReference>
<evidence type="ECO:0000259" key="10">
    <source>
        <dbReference type="PROSITE" id="PS51352"/>
    </source>
</evidence>